<dbReference type="SUPFAM" id="SSF52540">
    <property type="entry name" value="P-loop containing nucleoside triphosphate hydrolases"/>
    <property type="match status" value="1"/>
</dbReference>
<gene>
    <name evidence="4" type="ORF">QQ91_0018950</name>
</gene>
<dbReference type="PANTHER" id="PTHR10605">
    <property type="entry name" value="HEPARAN SULFATE SULFOTRANSFERASE"/>
    <property type="match status" value="1"/>
</dbReference>
<dbReference type="InterPro" id="IPR027417">
    <property type="entry name" value="P-loop_NTPase"/>
</dbReference>
<dbReference type="Pfam" id="PF00685">
    <property type="entry name" value="Sulfotransfer_1"/>
    <property type="match status" value="1"/>
</dbReference>
<evidence type="ECO:0000313" key="4">
    <source>
        <dbReference type="EMBL" id="MCM1984905.1"/>
    </source>
</evidence>
<evidence type="ECO:0000313" key="5">
    <source>
        <dbReference type="Proteomes" id="UP000031561"/>
    </source>
</evidence>
<keyword evidence="5" id="KW-1185">Reference proteome</keyword>
<sequence>MIAHDTQQKILPNFLIIGAAKAGTTSLYYYLKQHPDVYMSSLKEPHFFSFEGETLRFVRAGNCSDPINQTAITRFEDYCQLFQGVSSEKAIGEASPSYLHTPEAAQRIKSRLPDVKLIAILRHPVERAYSAFTGQYLNGIQQGIPHLTNFAEAIYSEEKFMRENWTPIFFYKKLGFYYEQLTHYYSLFSPKQIHVCLNEDLQRDATGTLQDIFRYLEIDDTFAPDTSVRAGVSGIPKNQFIYRMVKQKPLQSVLKPLLPRGIGQKLEKHMLNKPQLNPEIRQDLLAVYREDTLKLQNLLQRDLSAWLK</sequence>
<feature type="domain" description="Sulfotransferase" evidence="3">
    <location>
        <begin position="12"/>
        <end position="230"/>
    </location>
</feature>
<evidence type="ECO:0000256" key="1">
    <source>
        <dbReference type="ARBA" id="ARBA00022679"/>
    </source>
</evidence>
<dbReference type="RefSeq" id="WP_166277403.1">
    <property type="nucleotide sequence ID" value="NZ_JTHE03000106.1"/>
</dbReference>
<comment type="caution">
    <text evidence="4">The sequence shown here is derived from an EMBL/GenBank/DDBJ whole genome shotgun (WGS) entry which is preliminary data.</text>
</comment>
<accession>A0ABD4T999</accession>
<dbReference type="AlphaFoldDB" id="A0ABD4T999"/>
<proteinExistence type="predicted"/>
<keyword evidence="2" id="KW-0325">Glycoprotein</keyword>
<reference evidence="4 5" key="1">
    <citation type="journal article" date="2015" name="Genome Announc.">
        <title>Draft Genome Sequence of Filamentous Marine Cyanobacterium Lyngbya confervoides Strain BDU141951.</title>
        <authorList>
            <person name="Chandrababunaidu M.M."/>
            <person name="Sen D."/>
            <person name="Tripathy S."/>
        </authorList>
    </citation>
    <scope>NUCLEOTIDE SEQUENCE [LARGE SCALE GENOMIC DNA]</scope>
    <source>
        <strain evidence="4 5">BDU141951</strain>
    </source>
</reference>
<dbReference type="InterPro" id="IPR000863">
    <property type="entry name" value="Sulfotransferase_dom"/>
</dbReference>
<dbReference type="Gene3D" id="3.40.50.300">
    <property type="entry name" value="P-loop containing nucleotide triphosphate hydrolases"/>
    <property type="match status" value="1"/>
</dbReference>
<evidence type="ECO:0000259" key="3">
    <source>
        <dbReference type="Pfam" id="PF00685"/>
    </source>
</evidence>
<evidence type="ECO:0000256" key="2">
    <source>
        <dbReference type="ARBA" id="ARBA00023180"/>
    </source>
</evidence>
<dbReference type="InterPro" id="IPR037359">
    <property type="entry name" value="NST/OST"/>
</dbReference>
<protein>
    <submittedName>
        <fullName evidence="4">Sulfotransferase</fullName>
    </submittedName>
</protein>
<name>A0ABD4T999_9CYAN</name>
<organism evidence="4 5">
    <name type="scientific">Lyngbya confervoides BDU141951</name>
    <dbReference type="NCBI Taxonomy" id="1574623"/>
    <lineage>
        <taxon>Bacteria</taxon>
        <taxon>Bacillati</taxon>
        <taxon>Cyanobacteriota</taxon>
        <taxon>Cyanophyceae</taxon>
        <taxon>Oscillatoriophycideae</taxon>
        <taxon>Oscillatoriales</taxon>
        <taxon>Microcoleaceae</taxon>
        <taxon>Lyngbya</taxon>
    </lineage>
</organism>
<dbReference type="GO" id="GO:0016740">
    <property type="term" value="F:transferase activity"/>
    <property type="evidence" value="ECO:0007669"/>
    <property type="project" value="UniProtKB-KW"/>
</dbReference>
<dbReference type="EMBL" id="JTHE03000106">
    <property type="protein sequence ID" value="MCM1984905.1"/>
    <property type="molecule type" value="Genomic_DNA"/>
</dbReference>
<dbReference type="PANTHER" id="PTHR10605:SF56">
    <property type="entry name" value="BIFUNCTIONAL HEPARAN SULFATE N-DEACETYLASE_N-SULFOTRANSFERASE"/>
    <property type="match status" value="1"/>
</dbReference>
<keyword evidence="1" id="KW-0808">Transferase</keyword>
<dbReference type="Proteomes" id="UP000031561">
    <property type="component" value="Unassembled WGS sequence"/>
</dbReference>